<dbReference type="Pfam" id="PF20153">
    <property type="entry name" value="DUF6535"/>
    <property type="match status" value="1"/>
</dbReference>
<name>A0A067MK31_BOTB1</name>
<evidence type="ECO:0000256" key="2">
    <source>
        <dbReference type="SAM" id="Phobius"/>
    </source>
</evidence>
<feature type="compositionally biased region" description="Polar residues" evidence="1">
    <location>
        <begin position="159"/>
        <end position="180"/>
    </location>
</feature>
<evidence type="ECO:0000313" key="4">
    <source>
        <dbReference type="EMBL" id="KDQ15884.1"/>
    </source>
</evidence>
<evidence type="ECO:0000256" key="1">
    <source>
        <dbReference type="SAM" id="MobiDB-lite"/>
    </source>
</evidence>
<feature type="region of interest" description="Disordered" evidence="1">
    <location>
        <begin position="145"/>
        <end position="180"/>
    </location>
</feature>
<reference evidence="5" key="1">
    <citation type="journal article" date="2014" name="Proc. Natl. Acad. Sci. U.S.A.">
        <title>Extensive sampling of basidiomycete genomes demonstrates inadequacy of the white-rot/brown-rot paradigm for wood decay fungi.</title>
        <authorList>
            <person name="Riley R."/>
            <person name="Salamov A.A."/>
            <person name="Brown D.W."/>
            <person name="Nagy L.G."/>
            <person name="Floudas D."/>
            <person name="Held B.W."/>
            <person name="Levasseur A."/>
            <person name="Lombard V."/>
            <person name="Morin E."/>
            <person name="Otillar R."/>
            <person name="Lindquist E.A."/>
            <person name="Sun H."/>
            <person name="LaButti K.M."/>
            <person name="Schmutz J."/>
            <person name="Jabbour D."/>
            <person name="Luo H."/>
            <person name="Baker S.E."/>
            <person name="Pisabarro A.G."/>
            <person name="Walton J.D."/>
            <person name="Blanchette R.A."/>
            <person name="Henrissat B."/>
            <person name="Martin F."/>
            <person name="Cullen D."/>
            <person name="Hibbett D.S."/>
            <person name="Grigoriev I.V."/>
        </authorList>
    </citation>
    <scope>NUCLEOTIDE SEQUENCE [LARGE SCALE GENOMIC DNA]</scope>
    <source>
        <strain evidence="5">FD-172 SS1</strain>
    </source>
</reference>
<accession>A0A067MK31</accession>
<dbReference type="AlphaFoldDB" id="A0A067MK31"/>
<protein>
    <recommendedName>
        <fullName evidence="3">DUF6535 domain-containing protein</fullName>
    </recommendedName>
</protein>
<keyword evidence="2" id="KW-0472">Membrane</keyword>
<sequence>MPESTFWTQYIKVAEERDMVVIDGWNKSMDARPSLLCYYADIKHLGSLVRLGFAYIPIVTTFLIEAYKGLSEDPTVTTNTLLRQISASAGNPQPADTLQNPPFKPSSSAIRVNCFWFASLVISLGVTVVTVLAKQWIDDYDDYKKHPGSSRERGRIRQSRYTTSTNGVSPWSSNLSPHFF</sequence>
<dbReference type="STRING" id="930990.A0A067MK31"/>
<dbReference type="InParanoid" id="A0A067MK31"/>
<organism evidence="4 5">
    <name type="scientific">Botryobasidium botryosum (strain FD-172 SS1)</name>
    <dbReference type="NCBI Taxonomy" id="930990"/>
    <lineage>
        <taxon>Eukaryota</taxon>
        <taxon>Fungi</taxon>
        <taxon>Dikarya</taxon>
        <taxon>Basidiomycota</taxon>
        <taxon>Agaricomycotina</taxon>
        <taxon>Agaricomycetes</taxon>
        <taxon>Cantharellales</taxon>
        <taxon>Botryobasidiaceae</taxon>
        <taxon>Botryobasidium</taxon>
    </lineage>
</organism>
<proteinExistence type="predicted"/>
<evidence type="ECO:0000313" key="5">
    <source>
        <dbReference type="Proteomes" id="UP000027195"/>
    </source>
</evidence>
<dbReference type="InterPro" id="IPR045338">
    <property type="entry name" value="DUF6535"/>
</dbReference>
<dbReference type="EMBL" id="KL198030">
    <property type="protein sequence ID" value="KDQ15884.1"/>
    <property type="molecule type" value="Genomic_DNA"/>
</dbReference>
<keyword evidence="2" id="KW-0812">Transmembrane</keyword>
<evidence type="ECO:0000259" key="3">
    <source>
        <dbReference type="Pfam" id="PF20153"/>
    </source>
</evidence>
<keyword evidence="5" id="KW-1185">Reference proteome</keyword>
<feature type="compositionally biased region" description="Basic and acidic residues" evidence="1">
    <location>
        <begin position="145"/>
        <end position="155"/>
    </location>
</feature>
<dbReference type="Proteomes" id="UP000027195">
    <property type="component" value="Unassembled WGS sequence"/>
</dbReference>
<keyword evidence="2" id="KW-1133">Transmembrane helix</keyword>
<dbReference type="HOGENOM" id="CLU_018688_1_2_1"/>
<feature type="domain" description="DUF6535" evidence="3">
    <location>
        <begin position="7"/>
        <end position="163"/>
    </location>
</feature>
<feature type="transmembrane region" description="Helical" evidence="2">
    <location>
        <begin position="115"/>
        <end position="137"/>
    </location>
</feature>
<dbReference type="OrthoDB" id="3221808at2759"/>
<gene>
    <name evidence="4" type="ORF">BOTBODRAFT_157655</name>
</gene>